<sequence length="275" mass="30906">MRTLMLHGHATSAFIFKAQTIPFRSKLDKSFTFDFIDGPYTCPPFRGLSTVVPTAYGWIKNNDIDSLREAVQWLTRYIEVNGPYDCICCFSKASAVVMAMLMDETLVDIELRERIMPRSIIFINGSIEYPFLEELGMPISAKARQIKYKTEQLVKQRTDGVAKLARTLVKPGVGGGLWDDTSKLMHNPKRLPPVFDCFGLDFTFLPQDALLSIPSVHIVGAKDPIWPSGVQLAYLCDPAKRQFYDHQGGHDLPRTPQVGADIAAIFKELSLKMKC</sequence>
<dbReference type="GO" id="GO:0016787">
    <property type="term" value="F:hydrolase activity"/>
    <property type="evidence" value="ECO:0007669"/>
    <property type="project" value="UniProtKB-KW"/>
</dbReference>
<dbReference type="Gene3D" id="3.40.50.1820">
    <property type="entry name" value="alpha/beta hydrolase"/>
    <property type="match status" value="1"/>
</dbReference>
<dbReference type="GO" id="GO:0019748">
    <property type="term" value="P:secondary metabolic process"/>
    <property type="evidence" value="ECO:0007669"/>
    <property type="project" value="TreeGrafter"/>
</dbReference>
<evidence type="ECO:0000256" key="1">
    <source>
        <dbReference type="ARBA" id="ARBA00022801"/>
    </source>
</evidence>
<name>A0AAD6CIK1_9EURO</name>
<dbReference type="GO" id="GO:0072330">
    <property type="term" value="P:monocarboxylic acid biosynthetic process"/>
    <property type="evidence" value="ECO:0007669"/>
    <property type="project" value="UniProtKB-ARBA"/>
</dbReference>
<comment type="caution">
    <text evidence="3">The sequence shown here is derived from an EMBL/GenBank/DDBJ whole genome shotgun (WGS) entry which is preliminary data.</text>
</comment>
<dbReference type="InterPro" id="IPR005645">
    <property type="entry name" value="FSH-like_dom"/>
</dbReference>
<dbReference type="GO" id="GO:0005737">
    <property type="term" value="C:cytoplasm"/>
    <property type="evidence" value="ECO:0007669"/>
    <property type="project" value="TreeGrafter"/>
</dbReference>
<feature type="domain" description="Serine hydrolase" evidence="2">
    <location>
        <begin position="2"/>
        <end position="255"/>
    </location>
</feature>
<protein>
    <recommendedName>
        <fullName evidence="2">Serine hydrolase domain-containing protein</fullName>
    </recommendedName>
</protein>
<keyword evidence="4" id="KW-1185">Reference proteome</keyword>
<dbReference type="GO" id="GO:0005634">
    <property type="term" value="C:nucleus"/>
    <property type="evidence" value="ECO:0007669"/>
    <property type="project" value="TreeGrafter"/>
</dbReference>
<proteinExistence type="predicted"/>
<evidence type="ECO:0000313" key="4">
    <source>
        <dbReference type="Proteomes" id="UP001220324"/>
    </source>
</evidence>
<dbReference type="GO" id="GO:0017000">
    <property type="term" value="P:antibiotic biosynthetic process"/>
    <property type="evidence" value="ECO:0007669"/>
    <property type="project" value="UniProtKB-ARBA"/>
</dbReference>
<dbReference type="Pfam" id="PF03959">
    <property type="entry name" value="FSH1"/>
    <property type="match status" value="1"/>
</dbReference>
<dbReference type="EMBL" id="JAQIZZ010000008">
    <property type="protein sequence ID" value="KAJ5523891.1"/>
    <property type="molecule type" value="Genomic_DNA"/>
</dbReference>
<evidence type="ECO:0000313" key="3">
    <source>
        <dbReference type="EMBL" id="KAJ5523891.1"/>
    </source>
</evidence>
<dbReference type="AlphaFoldDB" id="A0AAD6CIK1"/>
<organism evidence="3 4">
    <name type="scientific">Penicillium frequentans</name>
    <dbReference type="NCBI Taxonomy" id="3151616"/>
    <lineage>
        <taxon>Eukaryota</taxon>
        <taxon>Fungi</taxon>
        <taxon>Dikarya</taxon>
        <taxon>Ascomycota</taxon>
        <taxon>Pezizomycotina</taxon>
        <taxon>Eurotiomycetes</taxon>
        <taxon>Eurotiomycetidae</taxon>
        <taxon>Eurotiales</taxon>
        <taxon>Aspergillaceae</taxon>
        <taxon>Penicillium</taxon>
    </lineage>
</organism>
<dbReference type="InterPro" id="IPR029058">
    <property type="entry name" value="AB_hydrolase_fold"/>
</dbReference>
<dbReference type="InterPro" id="IPR050593">
    <property type="entry name" value="LovG"/>
</dbReference>
<dbReference type="PANTHER" id="PTHR48070:SF7">
    <property type="entry name" value="SERINE HYDROLASE FSH DOMAIN-CONTAINING PROTEIN-RELATED"/>
    <property type="match status" value="1"/>
</dbReference>
<dbReference type="PANTHER" id="PTHR48070">
    <property type="entry name" value="ESTERASE OVCA2"/>
    <property type="match status" value="1"/>
</dbReference>
<dbReference type="SUPFAM" id="SSF53474">
    <property type="entry name" value="alpha/beta-Hydrolases"/>
    <property type="match status" value="1"/>
</dbReference>
<gene>
    <name evidence="3" type="ORF">N7494_010541</name>
</gene>
<evidence type="ECO:0000259" key="2">
    <source>
        <dbReference type="Pfam" id="PF03959"/>
    </source>
</evidence>
<keyword evidence="1" id="KW-0378">Hydrolase</keyword>
<reference evidence="3 4" key="1">
    <citation type="journal article" date="2023" name="IMA Fungus">
        <title>Comparative genomic study of the Penicillium genus elucidates a diverse pangenome and 15 lateral gene transfer events.</title>
        <authorList>
            <person name="Petersen C."/>
            <person name="Sorensen T."/>
            <person name="Nielsen M.R."/>
            <person name="Sondergaard T.E."/>
            <person name="Sorensen J.L."/>
            <person name="Fitzpatrick D.A."/>
            <person name="Frisvad J.C."/>
            <person name="Nielsen K.L."/>
        </authorList>
    </citation>
    <scope>NUCLEOTIDE SEQUENCE [LARGE SCALE GENOMIC DNA]</scope>
    <source>
        <strain evidence="3 4">IBT 35679</strain>
    </source>
</reference>
<accession>A0AAD6CIK1</accession>
<dbReference type="Proteomes" id="UP001220324">
    <property type="component" value="Unassembled WGS sequence"/>
</dbReference>